<gene>
    <name evidence="1" type="ORF">ENN52_08145</name>
</gene>
<comment type="caution">
    <text evidence="1">The sequence shown here is derived from an EMBL/GenBank/DDBJ whole genome shotgun (WGS) entry which is preliminary data.</text>
</comment>
<accession>A0A831PM90</accession>
<proteinExistence type="predicted"/>
<protein>
    <submittedName>
        <fullName evidence="1">HEAT repeat domain-containing protein</fullName>
    </submittedName>
</protein>
<dbReference type="AlphaFoldDB" id="A0A831PM90"/>
<evidence type="ECO:0000313" key="1">
    <source>
        <dbReference type="EMBL" id="HDS64066.1"/>
    </source>
</evidence>
<dbReference type="Proteomes" id="UP000885648">
    <property type="component" value="Unassembled WGS sequence"/>
</dbReference>
<name>A0A831PM90_9EURY</name>
<dbReference type="InterPro" id="IPR016024">
    <property type="entry name" value="ARM-type_fold"/>
</dbReference>
<reference evidence="1" key="1">
    <citation type="journal article" date="2020" name="mSystems">
        <title>Genome- and Community-Level Interaction Insights into Carbon Utilization and Element Cycling Functions of Hydrothermarchaeota in Hydrothermal Sediment.</title>
        <authorList>
            <person name="Zhou Z."/>
            <person name="Liu Y."/>
            <person name="Xu W."/>
            <person name="Pan J."/>
            <person name="Luo Z.H."/>
            <person name="Li M."/>
        </authorList>
    </citation>
    <scope>NUCLEOTIDE SEQUENCE</scope>
    <source>
        <strain evidence="1">SpSt-1183</strain>
    </source>
</reference>
<dbReference type="Gene3D" id="1.25.10.10">
    <property type="entry name" value="Leucine-rich Repeat Variant"/>
    <property type="match status" value="1"/>
</dbReference>
<sequence length="85" mass="9661">LIQTIRTSERRVQLPALWALEQTGDERAVDFFVRVLDHKSEYCRQLAASSLLRIGTERGVQAANQRLQKESESFRGIVAEMIEGS</sequence>
<dbReference type="Pfam" id="PF13646">
    <property type="entry name" value="HEAT_2"/>
    <property type="match status" value="1"/>
</dbReference>
<organism evidence="1">
    <name type="scientific">Methanofollis liminatans</name>
    <dbReference type="NCBI Taxonomy" id="2201"/>
    <lineage>
        <taxon>Archaea</taxon>
        <taxon>Methanobacteriati</taxon>
        <taxon>Methanobacteriota</taxon>
        <taxon>Stenosarchaea group</taxon>
        <taxon>Methanomicrobia</taxon>
        <taxon>Methanomicrobiales</taxon>
        <taxon>Methanomicrobiaceae</taxon>
        <taxon>Methanofollis</taxon>
    </lineage>
</organism>
<dbReference type="InterPro" id="IPR011989">
    <property type="entry name" value="ARM-like"/>
</dbReference>
<feature type="non-terminal residue" evidence="1">
    <location>
        <position position="1"/>
    </location>
</feature>
<dbReference type="EMBL" id="DSBY01000332">
    <property type="protein sequence ID" value="HDS64066.1"/>
    <property type="molecule type" value="Genomic_DNA"/>
</dbReference>
<dbReference type="SUPFAM" id="SSF48371">
    <property type="entry name" value="ARM repeat"/>
    <property type="match status" value="1"/>
</dbReference>